<dbReference type="EC" id="2.6.1.18" evidence="2"/>
<feature type="region of interest" description="Disordered" evidence="1">
    <location>
        <begin position="1"/>
        <end position="219"/>
    </location>
</feature>
<gene>
    <name evidence="2" type="ORF">AVDCRST_MAG35-2555</name>
</gene>
<feature type="compositionally biased region" description="Low complexity" evidence="1">
    <location>
        <begin position="124"/>
        <end position="137"/>
    </location>
</feature>
<keyword evidence="2" id="KW-0670">Pyruvate</keyword>
<dbReference type="EMBL" id="CADCUY010000514">
    <property type="protein sequence ID" value="CAA9430319.1"/>
    <property type="molecule type" value="Genomic_DNA"/>
</dbReference>
<dbReference type="GO" id="GO:0016223">
    <property type="term" value="F:beta-alanine:pyruvate transaminase activity"/>
    <property type="evidence" value="ECO:0007669"/>
    <property type="project" value="UniProtKB-EC"/>
</dbReference>
<evidence type="ECO:0000256" key="1">
    <source>
        <dbReference type="SAM" id="MobiDB-lite"/>
    </source>
</evidence>
<feature type="compositionally biased region" description="Basic residues" evidence="1">
    <location>
        <begin position="327"/>
        <end position="370"/>
    </location>
</feature>
<feature type="compositionally biased region" description="Basic residues" evidence="1">
    <location>
        <begin position="1"/>
        <end position="10"/>
    </location>
</feature>
<feature type="compositionally biased region" description="Low complexity" evidence="1">
    <location>
        <begin position="423"/>
        <end position="441"/>
    </location>
</feature>
<feature type="non-terminal residue" evidence="2">
    <location>
        <position position="483"/>
    </location>
</feature>
<evidence type="ECO:0000313" key="2">
    <source>
        <dbReference type="EMBL" id="CAA9430319.1"/>
    </source>
</evidence>
<feature type="non-terminal residue" evidence="2">
    <location>
        <position position="1"/>
    </location>
</feature>
<accession>A0A6J4Q2H9</accession>
<keyword evidence="2" id="KW-0808">Transferase</keyword>
<feature type="region of interest" description="Disordered" evidence="1">
    <location>
        <begin position="224"/>
        <end position="243"/>
    </location>
</feature>
<feature type="compositionally biased region" description="Basic and acidic residues" evidence="1">
    <location>
        <begin position="59"/>
        <end position="68"/>
    </location>
</feature>
<feature type="region of interest" description="Disordered" evidence="1">
    <location>
        <begin position="327"/>
        <end position="463"/>
    </location>
</feature>
<proteinExistence type="predicted"/>
<dbReference type="AlphaFoldDB" id="A0A6J4Q2H9"/>
<feature type="compositionally biased region" description="Basic residues" evidence="1">
    <location>
        <begin position="391"/>
        <end position="407"/>
    </location>
</feature>
<feature type="compositionally biased region" description="Basic residues" evidence="1">
    <location>
        <begin position="85"/>
        <end position="98"/>
    </location>
</feature>
<keyword evidence="2" id="KW-0032">Aminotransferase</keyword>
<organism evidence="2">
    <name type="scientific">uncultured Quadrisphaera sp</name>
    <dbReference type="NCBI Taxonomy" id="904978"/>
    <lineage>
        <taxon>Bacteria</taxon>
        <taxon>Bacillati</taxon>
        <taxon>Actinomycetota</taxon>
        <taxon>Actinomycetes</taxon>
        <taxon>Kineosporiales</taxon>
        <taxon>Kineosporiaceae</taxon>
        <taxon>Quadrisphaera</taxon>
        <taxon>environmental samples</taxon>
    </lineage>
</organism>
<name>A0A6J4Q2H9_9ACTN</name>
<sequence length="483" mass="52703">DRHHQRRRRPTALGRERGPAHPGGDAPGGRRARPPVGALHPPLGVRARRVRAPGCGAGDRLRGGGADHRRPRAHLPRRALGPVRRPGRPRPARARRGRREAGRDPGLLPAVVLRHPARDRPRGTARGPRAGRPGQGLLHHRRRRGRRDGVEAGQAVLQAHRPPRQDQGDQPGGGVPRHPAGRPVDHGHPQRQGAVRAAGAGHVPGAEHQPVPGARAPARRRQGLRALGRRPHRGGHPLRGRRHRRGRLPRAGAELRRLLPAAARVLRAGARDLRRARRPAGLRRGDLRVRADRLDVRLRRPRLRARHDHVREGDDVGLLPHRRVHRQRPAVRAVPPRRHHVRARLHLRRAPRLRGRGHGQPRPLRARGPQRPRQGARAGVPPDAGEAAGPAHRRRRARRGVLLRHRAGQGPGHPRDLHRRGGRAAAARVPLPRAVRGGPVLPRRRPRRPGGAAGAAAGLRAGGVRRDRAGAALGAHPGPGAAV</sequence>
<protein>
    <submittedName>
        <fullName evidence="2">Omega-amino acid--pyruvate aminotransferase</fullName>
        <ecNumber evidence="2">2.6.1.18</ecNumber>
    </submittedName>
</protein>
<feature type="compositionally biased region" description="Low complexity" evidence="1">
    <location>
        <begin position="190"/>
        <end position="216"/>
    </location>
</feature>
<reference evidence="2" key="1">
    <citation type="submission" date="2020-02" db="EMBL/GenBank/DDBJ databases">
        <authorList>
            <person name="Meier V. D."/>
        </authorList>
    </citation>
    <scope>NUCLEOTIDE SEQUENCE</scope>
    <source>
        <strain evidence="2">AVDCRST_MAG35</strain>
    </source>
</reference>